<organism evidence="2 3">
    <name type="scientific">Caenorhabditis elegans</name>
    <dbReference type="NCBI Taxonomy" id="6239"/>
    <lineage>
        <taxon>Eukaryota</taxon>
        <taxon>Metazoa</taxon>
        <taxon>Ecdysozoa</taxon>
        <taxon>Nematoda</taxon>
        <taxon>Chromadorea</taxon>
        <taxon>Rhabditida</taxon>
        <taxon>Rhabditina</taxon>
        <taxon>Rhabditomorpha</taxon>
        <taxon>Rhabditoidea</taxon>
        <taxon>Rhabditidae</taxon>
        <taxon>Peloderinae</taxon>
        <taxon>Caenorhabditis</taxon>
    </lineage>
</organism>
<dbReference type="WormBase" id="T21B4.8">
    <property type="protein sequence ID" value="CE16433"/>
    <property type="gene ID" value="WBGene00005283"/>
    <property type="gene designation" value="srh-61"/>
</dbReference>
<dbReference type="FunCoup" id="O18103">
    <property type="interactions" value="5"/>
</dbReference>
<feature type="transmembrane region" description="Helical" evidence="1">
    <location>
        <begin position="104"/>
        <end position="124"/>
    </location>
</feature>
<feature type="transmembrane region" description="Helical" evidence="1">
    <location>
        <begin position="251"/>
        <end position="269"/>
    </location>
</feature>
<feature type="transmembrane region" description="Helical" evidence="1">
    <location>
        <begin position="63"/>
        <end position="84"/>
    </location>
</feature>
<dbReference type="PIR" id="T25054">
    <property type="entry name" value="T25054"/>
</dbReference>
<dbReference type="KEGG" id="cel:CELE_T21B4.8"/>
<dbReference type="OrthoDB" id="5854902at2759"/>
<dbReference type="InterPro" id="IPR053220">
    <property type="entry name" value="Nematode_rcpt-like_serp_H"/>
</dbReference>
<feature type="transmembrane region" description="Helical" evidence="1">
    <location>
        <begin position="206"/>
        <end position="231"/>
    </location>
</feature>
<dbReference type="EMBL" id="BX284602">
    <property type="protein sequence ID" value="CAB03375.1"/>
    <property type="molecule type" value="Genomic_DNA"/>
</dbReference>
<dbReference type="PANTHER" id="PTHR22941">
    <property type="entry name" value="SERPENTINE RECEPTOR"/>
    <property type="match status" value="1"/>
</dbReference>
<keyword evidence="1" id="KW-0472">Membrane</keyword>
<dbReference type="PANTHER" id="PTHR22941:SF34">
    <property type="entry name" value="SERPENTINE RECEPTOR, CLASS H-RELATED"/>
    <property type="match status" value="1"/>
</dbReference>
<accession>O18103</accession>
<dbReference type="Pfam" id="PF10318">
    <property type="entry name" value="7TM_GPCR_Srh"/>
    <property type="match status" value="1"/>
</dbReference>
<dbReference type="InParanoid" id="O18103"/>
<evidence type="ECO:0000313" key="4">
    <source>
        <dbReference type="WormBase" id="T21B4.8"/>
    </source>
</evidence>
<keyword evidence="3" id="KW-1185">Reference proteome</keyword>
<sequence length="335" mass="38339">MSIELLKPICVVENPFLVSENGMNFTCALIGLISLPIQISTIYCILKKTPGTMSSVKQSLTNLIFWFIVSQIIFSFIEVPYVYFPYKALSFIGLGTQIGIPVVIQFYIILIGNAGNLFFLIMLFENRSSSIILNRLKIDKVPSRVVFICVNVIGILSFPTFQLFNLQDQFEVKIEVLKTLPCPAEDFFEPSTLILAFDGFSETYIIFSYVFMFSIAIFEMTFFSACCIYYLVFSTTTQISSTTRKFQLRSFWAITIQTLIPLLFVIIPITATMTKEKQGYSQVQNNQMVILFLMHNGVASLSILLAHAPYRKFLKSLIVRERQNYIVFVSREFMK</sequence>
<dbReference type="RefSeq" id="NP_496672.1">
    <property type="nucleotide sequence ID" value="NM_064271.3"/>
</dbReference>
<keyword evidence="1" id="KW-1133">Transmembrane helix</keyword>
<evidence type="ECO:0000313" key="2">
    <source>
        <dbReference type="EMBL" id="CAB03375.1"/>
    </source>
</evidence>
<feature type="transmembrane region" description="Helical" evidence="1">
    <location>
        <begin position="23"/>
        <end position="43"/>
    </location>
</feature>
<evidence type="ECO:0000313" key="3">
    <source>
        <dbReference type="Proteomes" id="UP000001940"/>
    </source>
</evidence>
<dbReference type="InterPro" id="IPR019422">
    <property type="entry name" value="7TM_GPCR_serpentine_rcpt_Srh"/>
</dbReference>
<proteinExistence type="predicted"/>
<keyword evidence="2" id="KW-0675">Receptor</keyword>
<reference evidence="2 3" key="1">
    <citation type="journal article" date="1998" name="Science">
        <title>Genome sequence of the nematode C. elegans: a platform for investigating biology.</title>
        <authorList>
            <consortium name="The C. elegans sequencing consortium"/>
            <person name="Sulson J.E."/>
            <person name="Waterston R."/>
        </authorList>
    </citation>
    <scope>NUCLEOTIDE SEQUENCE [LARGE SCALE GENOMIC DNA]</scope>
    <source>
        <strain evidence="2 3">Bristol N2</strain>
    </source>
</reference>
<dbReference type="AGR" id="WB:WBGene00005283"/>
<feature type="transmembrane region" description="Helical" evidence="1">
    <location>
        <begin position="289"/>
        <end position="310"/>
    </location>
</feature>
<dbReference type="HOGENOM" id="CLU_042960_0_0_1"/>
<dbReference type="UCSC" id="T21B4.8">
    <property type="organism name" value="c. elegans"/>
</dbReference>
<keyword evidence="1" id="KW-0812">Transmembrane</keyword>
<dbReference type="GeneID" id="188677"/>
<gene>
    <name evidence="2 4" type="primary">srh-61</name>
    <name evidence="2" type="ORF">CELE_T21B4.8</name>
    <name evidence="4" type="ORF">T21B4.8</name>
</gene>
<dbReference type="PaxDb" id="6239-T21B4.8"/>
<feature type="transmembrane region" description="Helical" evidence="1">
    <location>
        <begin position="145"/>
        <end position="164"/>
    </location>
</feature>
<protein>
    <submittedName>
        <fullName evidence="2">Serpentine Receptor, class H</fullName>
    </submittedName>
</protein>
<evidence type="ECO:0000256" key="1">
    <source>
        <dbReference type="SAM" id="Phobius"/>
    </source>
</evidence>
<dbReference type="PhylomeDB" id="O18103"/>
<dbReference type="CTD" id="188677"/>
<name>O18103_CAEEL</name>
<dbReference type="Proteomes" id="UP000001940">
    <property type="component" value="Chromosome II"/>
</dbReference>
<dbReference type="AlphaFoldDB" id="O18103"/>